<keyword evidence="3" id="KW-0812">Transmembrane</keyword>
<evidence type="ECO:0000256" key="3">
    <source>
        <dbReference type="SAM" id="Phobius"/>
    </source>
</evidence>
<proteinExistence type="predicted"/>
<keyword evidence="3" id="KW-0472">Membrane</keyword>
<protein>
    <submittedName>
        <fullName evidence="4">Prepilin-type N-terminal cleavage/methylation domain-containing protein</fullName>
    </submittedName>
</protein>
<reference evidence="4 5" key="1">
    <citation type="submission" date="2023-01" db="EMBL/GenBank/DDBJ databases">
        <title>Sporosarcina sp. nov., isolated from Korean tranditional fermented seafood 'Jeotgal'.</title>
        <authorList>
            <person name="Yang A.-I."/>
        </authorList>
    </citation>
    <scope>NUCLEOTIDE SEQUENCE [LARGE SCALE GENOMIC DNA]</scope>
    <source>
        <strain evidence="4 5">B2O-1</strain>
    </source>
</reference>
<organism evidence="4 5">
    <name type="scientific">Sporosarcina jeotgali</name>
    <dbReference type="NCBI Taxonomy" id="3020056"/>
    <lineage>
        <taxon>Bacteria</taxon>
        <taxon>Bacillati</taxon>
        <taxon>Bacillota</taxon>
        <taxon>Bacilli</taxon>
        <taxon>Bacillales</taxon>
        <taxon>Caryophanaceae</taxon>
        <taxon>Sporosarcina</taxon>
    </lineage>
</organism>
<evidence type="ECO:0000313" key="5">
    <source>
        <dbReference type="Proteomes" id="UP001303532"/>
    </source>
</evidence>
<gene>
    <name evidence="4" type="ORF">PGH26_08320</name>
</gene>
<evidence type="ECO:0000313" key="4">
    <source>
        <dbReference type="EMBL" id="WOV82947.1"/>
    </source>
</evidence>
<dbReference type="RefSeq" id="WP_323690619.1">
    <property type="nucleotide sequence ID" value="NZ_CP116341.1"/>
</dbReference>
<comment type="subcellular location">
    <subcellularLocation>
        <location evidence="1">Cell surface</location>
    </subcellularLocation>
</comment>
<keyword evidence="5" id="KW-1185">Reference proteome</keyword>
<dbReference type="Proteomes" id="UP001303532">
    <property type="component" value="Chromosome"/>
</dbReference>
<sequence>MNKHMNSRGVSLVEVLAALVLLSMIFLLIISTQLFGEREYNTQNEQFSNEVSLQFVIKDITREIRRIDDNNKIKIDPQKSELIIGKNVYILSNMGLMKNSSILADNIQDFKLEFNNSRDTLNISIITNGSDRSEKEIVTSIFLREGDSR</sequence>
<keyword evidence="3" id="KW-1133">Transmembrane helix</keyword>
<accession>A0ABZ0KUG4</accession>
<dbReference type="Pfam" id="PF07963">
    <property type="entry name" value="N_methyl"/>
    <property type="match status" value="1"/>
</dbReference>
<feature type="transmembrane region" description="Helical" evidence="3">
    <location>
        <begin position="12"/>
        <end position="35"/>
    </location>
</feature>
<dbReference type="EMBL" id="CP116341">
    <property type="protein sequence ID" value="WOV82947.1"/>
    <property type="molecule type" value="Genomic_DNA"/>
</dbReference>
<evidence type="ECO:0000256" key="2">
    <source>
        <dbReference type="ARBA" id="ARBA00023287"/>
    </source>
</evidence>
<dbReference type="InterPro" id="IPR012902">
    <property type="entry name" value="N_methyl_site"/>
</dbReference>
<dbReference type="PROSITE" id="PS00409">
    <property type="entry name" value="PROKAR_NTER_METHYL"/>
    <property type="match status" value="1"/>
</dbReference>
<keyword evidence="2" id="KW-0178">Competence</keyword>
<name>A0ABZ0KUG4_9BACL</name>
<evidence type="ECO:0000256" key="1">
    <source>
        <dbReference type="ARBA" id="ARBA00004241"/>
    </source>
</evidence>